<dbReference type="AlphaFoldDB" id="A0A7K1HHZ2"/>
<feature type="signal peptide" evidence="1">
    <location>
        <begin position="1"/>
        <end position="27"/>
    </location>
</feature>
<dbReference type="EMBL" id="WNCR01000006">
    <property type="protein sequence ID" value="MTU30191.1"/>
    <property type="molecule type" value="Genomic_DNA"/>
</dbReference>
<sequence>MNIRKMKNCILLIVSACWFVNTLKLYAQDKTNVSGVYPHLAMVADQTPRTEAGTGALFPWANRLWVITYVAHFSGTGSGTGLYEINDEMEIRKRPESVVGTYANRFLHGPTNQLIIGPHIIDHNGNVRTIEGVINHRLAATMAHLTDPANKVYFLAMEGQFFEVDVHTLETKLLFNLCDELKEPKGSKPHFKSGFTRHGKVVVCNNSYSVKDYNEEWKAGRLAEWDGKNWTVLEEKPFTEVWSASHFGAPIIATGWDNASAIMKVFIPEIKEWKRYRLPKASKTFDETSCTEWFRIREVETERAMMDCHGLFYEIGFHLYADQLWAIRPVCSHLRVIPDYCSWKGMLVMGGNQATPMKFGPSDGNPLAGQPQAGLWFGKTDDLWSWGKPTGEGGVWANDDVIAGMPSDPYLMYGFTKKSFHLWHDKKEPVSFNIEVDVVGNGEFKSYKTLTVGSGEYCHYEFPESFSARWVRVTSTKNCKATAWFIYND</sequence>
<dbReference type="RefSeq" id="WP_129943680.1">
    <property type="nucleotide sequence ID" value="NZ_DAWDXW010000009.1"/>
</dbReference>
<organism evidence="2 3">
    <name type="scientific">Parabacteroides merdae</name>
    <dbReference type="NCBI Taxonomy" id="46503"/>
    <lineage>
        <taxon>Bacteria</taxon>
        <taxon>Pseudomonadati</taxon>
        <taxon>Bacteroidota</taxon>
        <taxon>Bacteroidia</taxon>
        <taxon>Bacteroidales</taxon>
        <taxon>Tannerellaceae</taxon>
        <taxon>Parabacteroides</taxon>
    </lineage>
</organism>
<feature type="chain" id="PRO_5029888799" evidence="1">
    <location>
        <begin position="28"/>
        <end position="489"/>
    </location>
</feature>
<comment type="caution">
    <text evidence="2">The sequence shown here is derived from an EMBL/GenBank/DDBJ whole genome shotgun (WGS) entry which is preliminary data.</text>
</comment>
<evidence type="ECO:0000313" key="3">
    <source>
        <dbReference type="Proteomes" id="UP000437446"/>
    </source>
</evidence>
<gene>
    <name evidence="2" type="ORF">GMD66_13445</name>
</gene>
<accession>A0A7K1HHZ2</accession>
<name>A0A7K1HHZ2_9BACT</name>
<proteinExistence type="predicted"/>
<dbReference type="Proteomes" id="UP000437446">
    <property type="component" value="Unassembled WGS sequence"/>
</dbReference>
<keyword evidence="1" id="KW-0732">Signal</keyword>
<evidence type="ECO:0000256" key="1">
    <source>
        <dbReference type="SAM" id="SignalP"/>
    </source>
</evidence>
<reference evidence="2 3" key="1">
    <citation type="journal article" date="2019" name="Nat. Med.">
        <title>A library of human gut bacterial isolates paired with longitudinal multiomics data enables mechanistic microbiome research.</title>
        <authorList>
            <person name="Poyet M."/>
            <person name="Groussin M."/>
            <person name="Gibbons S.M."/>
            <person name="Avila-Pacheco J."/>
            <person name="Jiang X."/>
            <person name="Kearney S.M."/>
            <person name="Perrotta A.R."/>
            <person name="Berdy B."/>
            <person name="Zhao S."/>
            <person name="Lieberman T.D."/>
            <person name="Swanson P.K."/>
            <person name="Smith M."/>
            <person name="Roesemann S."/>
            <person name="Alexander J.E."/>
            <person name="Rich S.A."/>
            <person name="Livny J."/>
            <person name="Vlamakis H."/>
            <person name="Clish C."/>
            <person name="Bullock K."/>
            <person name="Deik A."/>
            <person name="Scott J."/>
            <person name="Pierce K.A."/>
            <person name="Xavier R.J."/>
            <person name="Alm E.J."/>
        </authorList>
    </citation>
    <scope>NUCLEOTIDE SEQUENCE [LARGE SCALE GENOMIC DNA]</scope>
    <source>
        <strain evidence="2 3">BIOML-A25</strain>
    </source>
</reference>
<evidence type="ECO:0000313" key="2">
    <source>
        <dbReference type="EMBL" id="MTU30191.1"/>
    </source>
</evidence>
<protein>
    <submittedName>
        <fullName evidence="2">Uncharacterized protein</fullName>
    </submittedName>
</protein>